<evidence type="ECO:0000313" key="2">
    <source>
        <dbReference type="EMBL" id="KAG0450671.1"/>
    </source>
</evidence>
<comment type="caution">
    <text evidence="2">The sequence shown here is derived from an EMBL/GenBank/DDBJ whole genome shotgun (WGS) entry which is preliminary data.</text>
</comment>
<feature type="compositionally biased region" description="Basic and acidic residues" evidence="1">
    <location>
        <begin position="54"/>
        <end position="67"/>
    </location>
</feature>
<proteinExistence type="predicted"/>
<gene>
    <name evidence="2" type="ORF">HPP92_026619</name>
</gene>
<name>A0A835U924_VANPL</name>
<feature type="region of interest" description="Disordered" evidence="1">
    <location>
        <begin position="30"/>
        <end position="67"/>
    </location>
</feature>
<dbReference type="Proteomes" id="UP000639772">
    <property type="component" value="Unassembled WGS sequence"/>
</dbReference>
<reference evidence="2 3" key="1">
    <citation type="journal article" date="2020" name="Nat. Food">
        <title>A phased Vanilla planifolia genome enables genetic improvement of flavour and production.</title>
        <authorList>
            <person name="Hasing T."/>
            <person name="Tang H."/>
            <person name="Brym M."/>
            <person name="Khazi F."/>
            <person name="Huang T."/>
            <person name="Chambers A.H."/>
        </authorList>
    </citation>
    <scope>NUCLEOTIDE SEQUENCE [LARGE SCALE GENOMIC DNA]</scope>
    <source>
        <tissue evidence="2">Leaf</tissue>
    </source>
</reference>
<evidence type="ECO:0000313" key="3">
    <source>
        <dbReference type="Proteomes" id="UP000639772"/>
    </source>
</evidence>
<organism evidence="2 3">
    <name type="scientific">Vanilla planifolia</name>
    <name type="common">Vanilla</name>
    <dbReference type="NCBI Taxonomy" id="51239"/>
    <lineage>
        <taxon>Eukaryota</taxon>
        <taxon>Viridiplantae</taxon>
        <taxon>Streptophyta</taxon>
        <taxon>Embryophyta</taxon>
        <taxon>Tracheophyta</taxon>
        <taxon>Spermatophyta</taxon>
        <taxon>Magnoliopsida</taxon>
        <taxon>Liliopsida</taxon>
        <taxon>Asparagales</taxon>
        <taxon>Orchidaceae</taxon>
        <taxon>Vanilloideae</taxon>
        <taxon>Vanilleae</taxon>
        <taxon>Vanilla</taxon>
    </lineage>
</organism>
<accession>A0A835U924</accession>
<protein>
    <submittedName>
        <fullName evidence="2">Uncharacterized protein</fullName>
    </submittedName>
</protein>
<dbReference type="AlphaFoldDB" id="A0A835U924"/>
<evidence type="ECO:0000256" key="1">
    <source>
        <dbReference type="SAM" id="MobiDB-lite"/>
    </source>
</evidence>
<sequence>MNSSGLARGVNRRRSEMIFYSKTTANVDHVPMKAQRRKKVGTSESDGGAGVRCMGERRDTYARRHGS</sequence>
<dbReference type="EMBL" id="JADCNM010000097">
    <property type="protein sequence ID" value="KAG0450671.1"/>
    <property type="molecule type" value="Genomic_DNA"/>
</dbReference>